<name>A0A7Z7FC28_9EURY</name>
<comment type="caution">
    <text evidence="1">The sequence shown here is derived from an EMBL/GenBank/DDBJ whole genome shotgun (WGS) entry which is preliminary data.</text>
</comment>
<sequence>MTGQTDEEFICDLSEETKELSEETKRDIEEARKEIRAGKISNLEDVRRELGF</sequence>
<protein>
    <submittedName>
        <fullName evidence="1">Uncharacterized protein</fullName>
    </submittedName>
</protein>
<keyword evidence="2" id="KW-1185">Reference proteome</keyword>
<reference evidence="1 2" key="1">
    <citation type="submission" date="2016-10" db="EMBL/GenBank/DDBJ databases">
        <authorList>
            <person name="Varghese N."/>
            <person name="Submissions S."/>
        </authorList>
    </citation>
    <scope>NUCLEOTIDE SEQUENCE [LARGE SCALE GENOMIC DNA]</scope>
    <source>
        <strain evidence="1 2">PL 12/M</strain>
    </source>
</reference>
<gene>
    <name evidence="1" type="ORF">SAMN04488589_0736</name>
</gene>
<organism evidence="1 2">
    <name type="scientific">Methanolobus vulcani</name>
    <dbReference type="NCBI Taxonomy" id="38026"/>
    <lineage>
        <taxon>Archaea</taxon>
        <taxon>Methanobacteriati</taxon>
        <taxon>Methanobacteriota</taxon>
        <taxon>Stenosarchaea group</taxon>
        <taxon>Methanomicrobia</taxon>
        <taxon>Methanosarcinales</taxon>
        <taxon>Methanosarcinaceae</taxon>
        <taxon>Methanolobus</taxon>
    </lineage>
</organism>
<evidence type="ECO:0000313" key="1">
    <source>
        <dbReference type="EMBL" id="SDF50865.1"/>
    </source>
</evidence>
<accession>A0A7Z7FC28</accession>
<dbReference type="AlphaFoldDB" id="A0A7Z7FC28"/>
<evidence type="ECO:0000313" key="2">
    <source>
        <dbReference type="Proteomes" id="UP000199259"/>
    </source>
</evidence>
<dbReference type="EMBL" id="FNCA01000002">
    <property type="protein sequence ID" value="SDF50865.1"/>
    <property type="molecule type" value="Genomic_DNA"/>
</dbReference>
<proteinExistence type="predicted"/>
<dbReference type="Proteomes" id="UP000199259">
    <property type="component" value="Unassembled WGS sequence"/>
</dbReference>
<dbReference type="RefSeq" id="WP_154717783.1">
    <property type="nucleotide sequence ID" value="NZ_FNCA01000002.1"/>
</dbReference>